<dbReference type="InterPro" id="IPR037045">
    <property type="entry name" value="S8pro/Inhibitor_I9_sf"/>
</dbReference>
<dbReference type="Gene3D" id="3.30.70.80">
    <property type="entry name" value="Peptidase S8 propeptide/proteinase inhibitor I9"/>
    <property type="match status" value="1"/>
</dbReference>
<dbReference type="PANTHER" id="PTHR10795">
    <property type="entry name" value="PROPROTEIN CONVERTASE SUBTILISIN/KEXIN"/>
    <property type="match status" value="1"/>
</dbReference>
<evidence type="ECO:0000256" key="1">
    <source>
        <dbReference type="ARBA" id="ARBA00011073"/>
    </source>
</evidence>
<comment type="similarity">
    <text evidence="1 6">Belongs to the peptidase S8 family.</text>
</comment>
<accession>A0A438FMI3</accession>
<evidence type="ECO:0000256" key="6">
    <source>
        <dbReference type="PROSITE-ProRule" id="PRU01240"/>
    </source>
</evidence>
<evidence type="ECO:0000256" key="2">
    <source>
        <dbReference type="ARBA" id="ARBA00022670"/>
    </source>
</evidence>
<dbReference type="GO" id="GO:0004252">
    <property type="term" value="F:serine-type endopeptidase activity"/>
    <property type="evidence" value="ECO:0007669"/>
    <property type="project" value="InterPro"/>
</dbReference>
<evidence type="ECO:0000313" key="10">
    <source>
        <dbReference type="Proteomes" id="UP000288805"/>
    </source>
</evidence>
<gene>
    <name evidence="9" type="primary">SBT1.7_1</name>
    <name evidence="9" type="ORF">CK203_020513</name>
</gene>
<evidence type="ECO:0000259" key="8">
    <source>
        <dbReference type="Pfam" id="PF05922"/>
    </source>
</evidence>
<dbReference type="AlphaFoldDB" id="A0A438FMI3"/>
<feature type="domain" description="Peptidase S8/S53" evidence="7">
    <location>
        <begin position="99"/>
        <end position="195"/>
    </location>
</feature>
<dbReference type="EMBL" id="QGNW01000842">
    <property type="protein sequence ID" value="RVW61236.1"/>
    <property type="molecule type" value="Genomic_DNA"/>
</dbReference>
<evidence type="ECO:0000256" key="5">
    <source>
        <dbReference type="ARBA" id="ARBA00022825"/>
    </source>
</evidence>
<dbReference type="SUPFAM" id="SSF52743">
    <property type="entry name" value="Subtilisin-like"/>
    <property type="match status" value="1"/>
</dbReference>
<feature type="domain" description="Inhibitor I9" evidence="8">
    <location>
        <begin position="1"/>
        <end position="72"/>
    </location>
</feature>
<comment type="caution">
    <text evidence="6">Lacks conserved residue(s) required for the propagation of feature annotation.</text>
</comment>
<evidence type="ECO:0000313" key="9">
    <source>
        <dbReference type="EMBL" id="RVW61236.1"/>
    </source>
</evidence>
<dbReference type="InterPro" id="IPR015500">
    <property type="entry name" value="Peptidase_S8_subtilisin-rel"/>
</dbReference>
<sequence>MDKSTMPMTFSSHHDWYLSMLSSMSSSDGVHPTHLYTYNHVLDGFSAVLSREHLDQLEKMPGFLAIHADTFGRFHTTRSPTFLGLDKNAAGSWPEGKFGEDVIIGIIDTGIWPESESFKDKGMGPVPDRWRGLKQQGLIISTSDDYDSPRDFFGHGTHTASTAAGSPVRDANYFGYAKGTAIGIAPKARLAAYKVLLPMTRIFRLPQTH</sequence>
<comment type="caution">
    <text evidence="9">The sequence shown here is derived from an EMBL/GenBank/DDBJ whole genome shotgun (WGS) entry which is preliminary data.</text>
</comment>
<dbReference type="Pfam" id="PF05922">
    <property type="entry name" value="Inhibitor_I9"/>
    <property type="match status" value="1"/>
</dbReference>
<dbReference type="InterPro" id="IPR000209">
    <property type="entry name" value="Peptidase_S8/S53_dom"/>
</dbReference>
<dbReference type="Pfam" id="PF00082">
    <property type="entry name" value="Peptidase_S8"/>
    <property type="match status" value="1"/>
</dbReference>
<evidence type="ECO:0000256" key="4">
    <source>
        <dbReference type="ARBA" id="ARBA00022801"/>
    </source>
</evidence>
<dbReference type="Proteomes" id="UP000288805">
    <property type="component" value="Unassembled WGS sequence"/>
</dbReference>
<dbReference type="PRINTS" id="PR00723">
    <property type="entry name" value="SUBTILISIN"/>
</dbReference>
<name>A0A438FMI3_VITVI</name>
<keyword evidence="4" id="KW-0378">Hydrolase</keyword>
<evidence type="ECO:0000259" key="7">
    <source>
        <dbReference type="Pfam" id="PF00082"/>
    </source>
</evidence>
<keyword evidence="3" id="KW-0732">Signal</keyword>
<proteinExistence type="inferred from homology"/>
<protein>
    <submittedName>
        <fullName evidence="9">Subtilisin-like protease SBT1.7</fullName>
    </submittedName>
</protein>
<keyword evidence="5" id="KW-0720">Serine protease</keyword>
<dbReference type="Gene3D" id="3.40.50.200">
    <property type="entry name" value="Peptidase S8/S53 domain"/>
    <property type="match status" value="1"/>
</dbReference>
<dbReference type="GO" id="GO:0006508">
    <property type="term" value="P:proteolysis"/>
    <property type="evidence" value="ECO:0007669"/>
    <property type="project" value="UniProtKB-KW"/>
</dbReference>
<reference evidence="9 10" key="1">
    <citation type="journal article" date="2018" name="PLoS Genet.">
        <title>Population sequencing reveals clonal diversity and ancestral inbreeding in the grapevine cultivar Chardonnay.</title>
        <authorList>
            <person name="Roach M.J."/>
            <person name="Johnson D.L."/>
            <person name="Bohlmann J."/>
            <person name="van Vuuren H.J."/>
            <person name="Jones S.J."/>
            <person name="Pretorius I.S."/>
            <person name="Schmidt S.A."/>
            <person name="Borneman A.R."/>
        </authorList>
    </citation>
    <scope>NUCLEOTIDE SEQUENCE [LARGE SCALE GENOMIC DNA]</scope>
    <source>
        <strain evidence="10">cv. Chardonnay</strain>
        <tissue evidence="9">Leaf</tissue>
    </source>
</reference>
<dbReference type="InterPro" id="IPR045051">
    <property type="entry name" value="SBT"/>
</dbReference>
<evidence type="ECO:0000256" key="3">
    <source>
        <dbReference type="ARBA" id="ARBA00022729"/>
    </source>
</evidence>
<dbReference type="InterPro" id="IPR036852">
    <property type="entry name" value="Peptidase_S8/S53_dom_sf"/>
</dbReference>
<dbReference type="InterPro" id="IPR010259">
    <property type="entry name" value="S8pro/Inhibitor_I9"/>
</dbReference>
<keyword evidence="2 9" id="KW-0645">Protease</keyword>
<organism evidence="9 10">
    <name type="scientific">Vitis vinifera</name>
    <name type="common">Grape</name>
    <dbReference type="NCBI Taxonomy" id="29760"/>
    <lineage>
        <taxon>Eukaryota</taxon>
        <taxon>Viridiplantae</taxon>
        <taxon>Streptophyta</taxon>
        <taxon>Embryophyta</taxon>
        <taxon>Tracheophyta</taxon>
        <taxon>Spermatophyta</taxon>
        <taxon>Magnoliopsida</taxon>
        <taxon>eudicotyledons</taxon>
        <taxon>Gunneridae</taxon>
        <taxon>Pentapetalae</taxon>
        <taxon>rosids</taxon>
        <taxon>Vitales</taxon>
        <taxon>Vitaceae</taxon>
        <taxon>Viteae</taxon>
        <taxon>Vitis</taxon>
    </lineage>
</organism>
<dbReference type="PROSITE" id="PS51892">
    <property type="entry name" value="SUBTILASE"/>
    <property type="match status" value="1"/>
</dbReference>